<name>A0A8S1RHG7_9CILI</name>
<accession>A0A8S1RHG7</accession>
<evidence type="ECO:0000313" key="2">
    <source>
        <dbReference type="Proteomes" id="UP000692954"/>
    </source>
</evidence>
<dbReference type="Proteomes" id="UP000692954">
    <property type="component" value="Unassembled WGS sequence"/>
</dbReference>
<protein>
    <submittedName>
        <fullName evidence="1">Uncharacterized protein</fullName>
    </submittedName>
</protein>
<evidence type="ECO:0000313" key="1">
    <source>
        <dbReference type="EMBL" id="CAD8126369.1"/>
    </source>
</evidence>
<keyword evidence="2" id="KW-1185">Reference proteome</keyword>
<organism evidence="1 2">
    <name type="scientific">Paramecium sonneborni</name>
    <dbReference type="NCBI Taxonomy" id="65129"/>
    <lineage>
        <taxon>Eukaryota</taxon>
        <taxon>Sar</taxon>
        <taxon>Alveolata</taxon>
        <taxon>Ciliophora</taxon>
        <taxon>Intramacronucleata</taxon>
        <taxon>Oligohymenophorea</taxon>
        <taxon>Peniculida</taxon>
        <taxon>Parameciidae</taxon>
        <taxon>Paramecium</taxon>
    </lineage>
</organism>
<proteinExistence type="predicted"/>
<gene>
    <name evidence="1" type="ORF">PSON_ATCC_30995.1.T1670005</name>
</gene>
<comment type="caution">
    <text evidence="1">The sequence shown here is derived from an EMBL/GenBank/DDBJ whole genome shotgun (WGS) entry which is preliminary data.</text>
</comment>
<dbReference type="EMBL" id="CAJJDN010000167">
    <property type="protein sequence ID" value="CAD8126369.1"/>
    <property type="molecule type" value="Genomic_DNA"/>
</dbReference>
<dbReference type="AlphaFoldDB" id="A0A8S1RHG7"/>
<sequence>MPGINQLDYMMCLMDIKIIEQTQSLPRFQLQQQIDCRDGIKE</sequence>
<reference evidence="1" key="1">
    <citation type="submission" date="2021-01" db="EMBL/GenBank/DDBJ databases">
        <authorList>
            <consortium name="Genoscope - CEA"/>
            <person name="William W."/>
        </authorList>
    </citation>
    <scope>NUCLEOTIDE SEQUENCE</scope>
</reference>